<dbReference type="InterPro" id="IPR012337">
    <property type="entry name" value="RNaseH-like_sf"/>
</dbReference>
<dbReference type="GO" id="GO:0003677">
    <property type="term" value="F:DNA binding"/>
    <property type="evidence" value="ECO:0007669"/>
    <property type="project" value="InterPro"/>
</dbReference>
<dbReference type="PANTHER" id="PTHR37936">
    <property type="entry name" value="TRANSPOSASE INSC FOR INSERTION ELEMENT IS2A-RELATED"/>
    <property type="match status" value="1"/>
</dbReference>
<dbReference type="AlphaFoldDB" id="A0AAW5ZUK6"/>
<evidence type="ECO:0000256" key="4">
    <source>
        <dbReference type="SAM" id="Coils"/>
    </source>
</evidence>
<dbReference type="Gene3D" id="3.30.420.10">
    <property type="entry name" value="Ribonuclease H-like superfamily/Ribonuclease H"/>
    <property type="match status" value="1"/>
</dbReference>
<comment type="similarity">
    <text evidence="1">Belongs to the transposase 8 family.</text>
</comment>
<dbReference type="Pfam" id="PF00665">
    <property type="entry name" value="rve"/>
    <property type="match status" value="1"/>
</dbReference>
<dbReference type="InterPro" id="IPR036397">
    <property type="entry name" value="RNaseH_sf"/>
</dbReference>
<dbReference type="InterPro" id="IPR002514">
    <property type="entry name" value="Transposase_8"/>
</dbReference>
<dbReference type="RefSeq" id="WP_271657493.1">
    <property type="nucleotide sequence ID" value="NZ_JAIVFG010000133.1"/>
</dbReference>
<evidence type="ECO:0000259" key="5">
    <source>
        <dbReference type="PROSITE" id="PS50994"/>
    </source>
</evidence>
<evidence type="ECO:0000256" key="2">
    <source>
        <dbReference type="ARBA" id="ARBA00022578"/>
    </source>
</evidence>
<gene>
    <name evidence="6" type="ORF">LBW59_25530</name>
</gene>
<comment type="function">
    <text evidence="3">Involved in the transposition of the insertion sequence IS2.</text>
</comment>
<evidence type="ECO:0000256" key="3">
    <source>
        <dbReference type="ARBA" id="ARBA00024308"/>
    </source>
</evidence>
<dbReference type="GO" id="GO:0006313">
    <property type="term" value="P:DNA transposition"/>
    <property type="evidence" value="ECO:0007669"/>
    <property type="project" value="InterPro"/>
</dbReference>
<dbReference type="InterPro" id="IPR048020">
    <property type="entry name" value="Transpos_IS3"/>
</dbReference>
<dbReference type="InterPro" id="IPR009057">
    <property type="entry name" value="Homeodomain-like_sf"/>
</dbReference>
<dbReference type="PANTHER" id="PTHR37936:SF3">
    <property type="entry name" value="TRANSPOSASE INSC FOR INSERTION ELEMENT IS2A-RELATED"/>
    <property type="match status" value="1"/>
</dbReference>
<dbReference type="PROSITE" id="PS50994">
    <property type="entry name" value="INTEGRASE"/>
    <property type="match status" value="1"/>
</dbReference>
<dbReference type="Gene3D" id="1.10.10.10">
    <property type="entry name" value="Winged helix-like DNA-binding domain superfamily/Winged helix DNA-binding domain"/>
    <property type="match status" value="1"/>
</dbReference>
<dbReference type="NCBIfam" id="NF033516">
    <property type="entry name" value="transpos_IS3"/>
    <property type="match status" value="1"/>
</dbReference>
<keyword evidence="4" id="KW-0175">Coiled coil</keyword>
<proteinExistence type="inferred from homology"/>
<protein>
    <submittedName>
        <fullName evidence="6">IS3 family transposase</fullName>
    </submittedName>
</protein>
<dbReference type="GO" id="GO:0004803">
    <property type="term" value="F:transposase activity"/>
    <property type="evidence" value="ECO:0007669"/>
    <property type="project" value="InterPro"/>
</dbReference>
<dbReference type="Pfam" id="PF13276">
    <property type="entry name" value="HTH_21"/>
    <property type="match status" value="1"/>
</dbReference>
<organism evidence="6 7">
    <name type="scientific">Ralstonia solanacearum</name>
    <name type="common">Pseudomonas solanacearum</name>
    <dbReference type="NCBI Taxonomy" id="305"/>
    <lineage>
        <taxon>Bacteria</taxon>
        <taxon>Pseudomonadati</taxon>
        <taxon>Pseudomonadota</taxon>
        <taxon>Betaproteobacteria</taxon>
        <taxon>Burkholderiales</taxon>
        <taxon>Burkholderiaceae</taxon>
        <taxon>Ralstonia</taxon>
        <taxon>Ralstonia solanacearum species complex</taxon>
    </lineage>
</organism>
<dbReference type="GO" id="GO:0015074">
    <property type="term" value="P:DNA integration"/>
    <property type="evidence" value="ECO:0007669"/>
    <property type="project" value="InterPro"/>
</dbReference>
<keyword evidence="2" id="KW-0815">Transposition</keyword>
<evidence type="ECO:0000256" key="1">
    <source>
        <dbReference type="ARBA" id="ARBA00009964"/>
    </source>
</evidence>
<dbReference type="Pfam" id="PF01527">
    <property type="entry name" value="HTH_Tnp_1"/>
    <property type="match status" value="1"/>
</dbReference>
<dbReference type="InterPro" id="IPR001584">
    <property type="entry name" value="Integrase_cat-core"/>
</dbReference>
<feature type="domain" description="Integrase catalytic" evidence="5">
    <location>
        <begin position="216"/>
        <end position="383"/>
    </location>
</feature>
<dbReference type="EMBL" id="JAIVFG010000133">
    <property type="protein sequence ID" value="MDB0574090.1"/>
    <property type="molecule type" value="Genomic_DNA"/>
</dbReference>
<dbReference type="InterPro" id="IPR025948">
    <property type="entry name" value="HTH-like_dom"/>
</dbReference>
<evidence type="ECO:0000313" key="7">
    <source>
        <dbReference type="Proteomes" id="UP001144050"/>
    </source>
</evidence>
<dbReference type="InterPro" id="IPR036388">
    <property type="entry name" value="WH-like_DNA-bd_sf"/>
</dbReference>
<evidence type="ECO:0000313" key="6">
    <source>
        <dbReference type="EMBL" id="MDB0574090.1"/>
    </source>
</evidence>
<dbReference type="SUPFAM" id="SSF53098">
    <property type="entry name" value="Ribonuclease H-like"/>
    <property type="match status" value="1"/>
</dbReference>
<reference evidence="6" key="1">
    <citation type="submission" date="2021-09" db="EMBL/GenBank/DDBJ databases">
        <title>Genomic analysis of Ralstonia spp.</title>
        <authorList>
            <person name="Aburjaile F."/>
            <person name="Ariute J.C."/>
            <person name="Pais A.K.L."/>
            <person name="Albuquerque G.M.R."/>
            <person name="Silva A.M.F."/>
            <person name="Brenig B."/>
            <person name="Azevedo V."/>
            <person name="Matiuzzi M."/>
            <person name="Ramos R."/>
            <person name="Goes-Neto A."/>
            <person name="Soares S."/>
            <person name="Iseppon A.M.B."/>
            <person name="Souza E."/>
            <person name="Gama M."/>
        </authorList>
    </citation>
    <scope>NUCLEOTIDE SEQUENCE</scope>
    <source>
        <strain evidence="6">CCRMRs91</strain>
    </source>
</reference>
<comment type="caution">
    <text evidence="6">The sequence shown here is derived from an EMBL/GenBank/DDBJ whole genome shotgun (WGS) entry which is preliminary data.</text>
</comment>
<accession>A0AAW5ZUK6</accession>
<feature type="coiled-coil region" evidence="4">
    <location>
        <begin position="73"/>
        <end position="100"/>
    </location>
</feature>
<feature type="non-terminal residue" evidence="6">
    <location>
        <position position="383"/>
    </location>
</feature>
<sequence>MEVLTGPERRRRWSVEEKLAMVRESFEPGKTVSMVARQHGVNPNQVFQWRKLYQDGSLSAVSAGEEVVPASELADALKQIRELQRMLGKKTMENEILREAVEYGRAKKLDSALAIVAGGRPVKQVCEVLGVARSNVATKLARPADWRDGRSARQTDDTGLVDEIRRVVADLPSYGYRRVWGRLRRERERRNEAPVNAKRVYRVMRTHGLLLERRLTPPRPQRRHDGKVAVAKSNQRWCSDGFEFRCDNGEPLRVTFALDCCDREAMSWVASTGGYSGDVVRDVMLAAVEQRFGNVPKAPEQIEWLTDNGSGYIAGRTRAFAADIGLKPLTTPVCSPQSNGMAESFVKTMKRDYVAFMPKPDAATAARNLAVAFEHYNEQHPHS</sequence>
<dbReference type="SUPFAM" id="SSF46689">
    <property type="entry name" value="Homeodomain-like"/>
    <property type="match status" value="1"/>
</dbReference>
<dbReference type="Proteomes" id="UP001144050">
    <property type="component" value="Unassembled WGS sequence"/>
</dbReference>
<name>A0AAW5ZUK6_RALSL</name>